<gene>
    <name evidence="2" type="ORF">MFFC18_50820</name>
</gene>
<dbReference type="Proteomes" id="UP000322214">
    <property type="component" value="Chromosome"/>
</dbReference>
<reference evidence="2 3" key="1">
    <citation type="submission" date="2019-08" db="EMBL/GenBank/DDBJ databases">
        <title>Deep-cultivation of Planctomycetes and their phenomic and genomic characterization uncovers novel biology.</title>
        <authorList>
            <person name="Wiegand S."/>
            <person name="Jogler M."/>
            <person name="Boedeker C."/>
            <person name="Pinto D."/>
            <person name="Vollmers J."/>
            <person name="Rivas-Marin E."/>
            <person name="Kohn T."/>
            <person name="Peeters S.H."/>
            <person name="Heuer A."/>
            <person name="Rast P."/>
            <person name="Oberbeckmann S."/>
            <person name="Bunk B."/>
            <person name="Jeske O."/>
            <person name="Meyerdierks A."/>
            <person name="Storesund J.E."/>
            <person name="Kallscheuer N."/>
            <person name="Luecker S."/>
            <person name="Lage O.M."/>
            <person name="Pohl T."/>
            <person name="Merkel B.J."/>
            <person name="Hornburger P."/>
            <person name="Mueller R.-W."/>
            <person name="Bruemmer F."/>
            <person name="Labrenz M."/>
            <person name="Spormann A.M."/>
            <person name="Op den Camp H."/>
            <person name="Overmann J."/>
            <person name="Amann R."/>
            <person name="Jetten M.S.M."/>
            <person name="Mascher T."/>
            <person name="Medema M.H."/>
            <person name="Devos D.P."/>
            <person name="Kaster A.-K."/>
            <person name="Ovreas L."/>
            <person name="Rohde M."/>
            <person name="Galperin M.Y."/>
            <person name="Jogler C."/>
        </authorList>
    </citation>
    <scope>NUCLEOTIDE SEQUENCE [LARGE SCALE GENOMIC DNA]</scope>
    <source>
        <strain evidence="2 3">FC18</strain>
    </source>
</reference>
<evidence type="ECO:0000313" key="2">
    <source>
        <dbReference type="EMBL" id="QEG25158.1"/>
    </source>
</evidence>
<dbReference type="InterPro" id="IPR058807">
    <property type="entry name" value="ScoMcrA_N"/>
</dbReference>
<sequence>MNDRPSPSLTRDHVLAAIADFEANGYPTGYKPSHSYSVVHENKHYPPPSIYALSIKQLTGELPKTKFSVGKNSKCFKILESLGFNIIRKSKPV</sequence>
<dbReference type="RefSeq" id="WP_075085871.1">
    <property type="nucleotide sequence ID" value="NZ_CP042912.1"/>
</dbReference>
<feature type="domain" description="ScoMcrA-like N-terminal head" evidence="1">
    <location>
        <begin position="8"/>
        <end position="86"/>
    </location>
</feature>
<dbReference type="OrthoDB" id="9781481at2"/>
<evidence type="ECO:0000313" key="3">
    <source>
        <dbReference type="Proteomes" id="UP000322214"/>
    </source>
</evidence>
<protein>
    <recommendedName>
        <fullName evidence="1">ScoMcrA-like N-terminal head domain-containing protein</fullName>
    </recommendedName>
</protein>
<name>A0A5B9PFF3_9BACT</name>
<keyword evidence="3" id="KW-1185">Reference proteome</keyword>
<proteinExistence type="predicted"/>
<dbReference type="KEGG" id="mff:MFFC18_50820"/>
<accession>A0A5B9PFF3</accession>
<dbReference type="EMBL" id="CP042912">
    <property type="protein sequence ID" value="QEG25158.1"/>
    <property type="molecule type" value="Genomic_DNA"/>
</dbReference>
<dbReference type="AlphaFoldDB" id="A0A5B9PFF3"/>
<organism evidence="2 3">
    <name type="scientific">Mariniblastus fucicola</name>
    <dbReference type="NCBI Taxonomy" id="980251"/>
    <lineage>
        <taxon>Bacteria</taxon>
        <taxon>Pseudomonadati</taxon>
        <taxon>Planctomycetota</taxon>
        <taxon>Planctomycetia</taxon>
        <taxon>Pirellulales</taxon>
        <taxon>Pirellulaceae</taxon>
        <taxon>Mariniblastus</taxon>
    </lineage>
</organism>
<dbReference type="Pfam" id="PF26345">
    <property type="entry name" value="ScoMcrA_N"/>
    <property type="match status" value="1"/>
</dbReference>
<evidence type="ECO:0000259" key="1">
    <source>
        <dbReference type="Pfam" id="PF26345"/>
    </source>
</evidence>
<dbReference type="STRING" id="980251.GCA_001642875_03881"/>